<evidence type="ECO:0000313" key="2">
    <source>
        <dbReference type="Proteomes" id="UP000001292"/>
    </source>
</evidence>
<sequence length="89" mass="9316">MCSVTQIEGVDYCPTGDIASKGCRSVSDNAAYTSYRKVVAQQPKGLQEAKGPAKGFHQTTLTCTGTHRDGSWATGSCLRSSGTDSLVKG</sequence>
<dbReference type="EMBL" id="CH480831">
    <property type="protein sequence ID" value="EDW46052.1"/>
    <property type="molecule type" value="Genomic_DNA"/>
</dbReference>
<organism evidence="2">
    <name type="scientific">Drosophila sechellia</name>
    <name type="common">Fruit fly</name>
    <dbReference type="NCBI Taxonomy" id="7238"/>
    <lineage>
        <taxon>Eukaryota</taxon>
        <taxon>Metazoa</taxon>
        <taxon>Ecdysozoa</taxon>
        <taxon>Arthropoda</taxon>
        <taxon>Hexapoda</taxon>
        <taxon>Insecta</taxon>
        <taxon>Pterygota</taxon>
        <taxon>Neoptera</taxon>
        <taxon>Endopterygota</taxon>
        <taxon>Diptera</taxon>
        <taxon>Brachycera</taxon>
        <taxon>Muscomorpha</taxon>
        <taxon>Ephydroidea</taxon>
        <taxon>Drosophilidae</taxon>
        <taxon>Drosophila</taxon>
        <taxon>Sophophora</taxon>
    </lineage>
</organism>
<name>B4IEM5_DROSE</name>
<proteinExistence type="predicted"/>
<dbReference type="AlphaFoldDB" id="B4IEM5"/>
<protein>
    <submittedName>
        <fullName evidence="1">GM25477</fullName>
    </submittedName>
</protein>
<keyword evidence="2" id="KW-1185">Reference proteome</keyword>
<dbReference type="Proteomes" id="UP000001292">
    <property type="component" value="Unassembled WGS sequence"/>
</dbReference>
<dbReference type="HOGENOM" id="CLU_2457166_0_0_1"/>
<gene>
    <name evidence="1" type="primary">Dsec\GM25477</name>
    <name evidence="1" type="ORF">Dsec_GM25477</name>
</gene>
<evidence type="ECO:0000313" key="1">
    <source>
        <dbReference type="EMBL" id="EDW46052.1"/>
    </source>
</evidence>
<accession>B4IEM5</accession>
<reference evidence="1 2" key="1">
    <citation type="journal article" date="2007" name="Nature">
        <title>Evolution of genes and genomes on the Drosophila phylogeny.</title>
        <authorList>
            <consortium name="Drosophila 12 Genomes Consortium"/>
            <person name="Clark A.G."/>
            <person name="Eisen M.B."/>
            <person name="Smith D.R."/>
            <person name="Bergman C.M."/>
            <person name="Oliver B."/>
            <person name="Markow T.A."/>
            <person name="Kaufman T.C."/>
            <person name="Kellis M."/>
            <person name="Gelbart W."/>
            <person name="Iyer V.N."/>
            <person name="Pollard D.A."/>
            <person name="Sackton T.B."/>
            <person name="Larracuente A.M."/>
            <person name="Singh N.D."/>
            <person name="Abad J.P."/>
            <person name="Abt D.N."/>
            <person name="Adryan B."/>
            <person name="Aguade M."/>
            <person name="Akashi H."/>
            <person name="Anderson W.W."/>
            <person name="Aquadro C.F."/>
            <person name="Ardell D.H."/>
            <person name="Arguello R."/>
            <person name="Artieri C.G."/>
            <person name="Barbash D.A."/>
            <person name="Barker D."/>
            <person name="Barsanti P."/>
            <person name="Batterham P."/>
            <person name="Batzoglou S."/>
            <person name="Begun D."/>
            <person name="Bhutkar A."/>
            <person name="Blanco E."/>
            <person name="Bosak S.A."/>
            <person name="Bradley R.K."/>
            <person name="Brand A.D."/>
            <person name="Brent M.R."/>
            <person name="Brooks A.N."/>
            <person name="Brown R.H."/>
            <person name="Butlin R.K."/>
            <person name="Caggese C."/>
            <person name="Calvi B.R."/>
            <person name="Bernardo de Carvalho A."/>
            <person name="Caspi A."/>
            <person name="Castrezana S."/>
            <person name="Celniker S.E."/>
            <person name="Chang J.L."/>
            <person name="Chapple C."/>
            <person name="Chatterji S."/>
            <person name="Chinwalla A."/>
            <person name="Civetta A."/>
            <person name="Clifton S.W."/>
            <person name="Comeron J.M."/>
            <person name="Costello J.C."/>
            <person name="Coyne J.A."/>
            <person name="Daub J."/>
            <person name="David R.G."/>
            <person name="Delcher A.L."/>
            <person name="Delehaunty K."/>
            <person name="Do C.B."/>
            <person name="Ebling H."/>
            <person name="Edwards K."/>
            <person name="Eickbush T."/>
            <person name="Evans J.D."/>
            <person name="Filipski A."/>
            <person name="Findeiss S."/>
            <person name="Freyhult E."/>
            <person name="Fulton L."/>
            <person name="Fulton R."/>
            <person name="Garcia A.C."/>
            <person name="Gardiner A."/>
            <person name="Garfield D.A."/>
            <person name="Garvin B.E."/>
            <person name="Gibson G."/>
            <person name="Gilbert D."/>
            <person name="Gnerre S."/>
            <person name="Godfrey J."/>
            <person name="Good R."/>
            <person name="Gotea V."/>
            <person name="Gravely B."/>
            <person name="Greenberg A.J."/>
            <person name="Griffiths-Jones S."/>
            <person name="Gross S."/>
            <person name="Guigo R."/>
            <person name="Gustafson E.A."/>
            <person name="Haerty W."/>
            <person name="Hahn M.W."/>
            <person name="Halligan D.L."/>
            <person name="Halpern A.L."/>
            <person name="Halter G.M."/>
            <person name="Han M.V."/>
            <person name="Heger A."/>
            <person name="Hillier L."/>
            <person name="Hinrichs A.S."/>
            <person name="Holmes I."/>
            <person name="Hoskins R.A."/>
            <person name="Hubisz M.J."/>
            <person name="Hultmark D."/>
            <person name="Huntley M.A."/>
            <person name="Jaffe D.B."/>
            <person name="Jagadeeshan S."/>
            <person name="Jeck W.R."/>
            <person name="Johnson J."/>
            <person name="Jones C.D."/>
            <person name="Jordan W.C."/>
            <person name="Karpen G.H."/>
            <person name="Kataoka E."/>
            <person name="Keightley P.D."/>
            <person name="Kheradpour P."/>
            <person name="Kirkness E.F."/>
            <person name="Koerich L.B."/>
            <person name="Kristiansen K."/>
            <person name="Kudrna D."/>
            <person name="Kulathinal R.J."/>
            <person name="Kumar S."/>
            <person name="Kwok R."/>
            <person name="Lander E."/>
            <person name="Langley C.H."/>
            <person name="Lapoint R."/>
            <person name="Lazzaro B.P."/>
            <person name="Lee S.J."/>
            <person name="Levesque L."/>
            <person name="Li R."/>
            <person name="Lin C.F."/>
            <person name="Lin M.F."/>
            <person name="Lindblad-Toh K."/>
            <person name="Llopart A."/>
            <person name="Long M."/>
            <person name="Low L."/>
            <person name="Lozovsky E."/>
            <person name="Lu J."/>
            <person name="Luo M."/>
            <person name="Machado C.A."/>
            <person name="Makalowski W."/>
            <person name="Marzo M."/>
            <person name="Matsuda M."/>
            <person name="Matzkin L."/>
            <person name="McAllister B."/>
            <person name="McBride C.S."/>
            <person name="McKernan B."/>
            <person name="McKernan K."/>
            <person name="Mendez-Lago M."/>
            <person name="Minx P."/>
            <person name="Mollenhauer M.U."/>
            <person name="Montooth K."/>
            <person name="Mount S.M."/>
            <person name="Mu X."/>
            <person name="Myers E."/>
            <person name="Negre B."/>
            <person name="Newfeld S."/>
            <person name="Nielsen R."/>
            <person name="Noor M.A."/>
            <person name="O'Grady P."/>
            <person name="Pachter L."/>
            <person name="Papaceit M."/>
            <person name="Parisi M.J."/>
            <person name="Parisi M."/>
            <person name="Parts L."/>
            <person name="Pedersen J.S."/>
            <person name="Pesole G."/>
            <person name="Phillippy A.M."/>
            <person name="Ponting C.P."/>
            <person name="Pop M."/>
            <person name="Porcelli D."/>
            <person name="Powell J.R."/>
            <person name="Prohaska S."/>
            <person name="Pruitt K."/>
            <person name="Puig M."/>
            <person name="Quesneville H."/>
            <person name="Ram K.R."/>
            <person name="Rand D."/>
            <person name="Rasmussen M.D."/>
            <person name="Reed L.K."/>
            <person name="Reenan R."/>
            <person name="Reily A."/>
            <person name="Remington K.A."/>
            <person name="Rieger T.T."/>
            <person name="Ritchie M.G."/>
            <person name="Robin C."/>
            <person name="Rogers Y.H."/>
            <person name="Rohde C."/>
            <person name="Rozas J."/>
            <person name="Rubenfield M.J."/>
            <person name="Ruiz A."/>
            <person name="Russo S."/>
            <person name="Salzberg S.L."/>
            <person name="Sanchez-Gracia A."/>
            <person name="Saranga D.J."/>
            <person name="Sato H."/>
            <person name="Schaeffer S.W."/>
            <person name="Schatz M.C."/>
            <person name="Schlenke T."/>
            <person name="Schwartz R."/>
            <person name="Segarra C."/>
            <person name="Singh R.S."/>
            <person name="Sirot L."/>
            <person name="Sirota M."/>
            <person name="Sisneros N.B."/>
            <person name="Smith C.D."/>
            <person name="Smith T.F."/>
            <person name="Spieth J."/>
            <person name="Stage D.E."/>
            <person name="Stark A."/>
            <person name="Stephan W."/>
            <person name="Strausberg R.L."/>
            <person name="Strempel S."/>
            <person name="Sturgill D."/>
            <person name="Sutton G."/>
            <person name="Sutton G.G."/>
            <person name="Tao W."/>
            <person name="Teichmann S."/>
            <person name="Tobari Y.N."/>
            <person name="Tomimura Y."/>
            <person name="Tsolas J.M."/>
            <person name="Valente V.L."/>
            <person name="Venter E."/>
            <person name="Venter J.C."/>
            <person name="Vicario S."/>
            <person name="Vieira F.G."/>
            <person name="Vilella A.J."/>
            <person name="Villasante A."/>
            <person name="Walenz B."/>
            <person name="Wang J."/>
            <person name="Wasserman M."/>
            <person name="Watts T."/>
            <person name="Wilson D."/>
            <person name="Wilson R.K."/>
            <person name="Wing R.A."/>
            <person name="Wolfner M.F."/>
            <person name="Wong A."/>
            <person name="Wong G.K."/>
            <person name="Wu C.I."/>
            <person name="Wu G."/>
            <person name="Yamamoto D."/>
            <person name="Yang H.P."/>
            <person name="Yang S.P."/>
            <person name="Yorke J.A."/>
            <person name="Yoshida K."/>
            <person name="Zdobnov E."/>
            <person name="Zhang P."/>
            <person name="Zhang Y."/>
            <person name="Zimin A.V."/>
            <person name="Baldwin J."/>
            <person name="Abdouelleil A."/>
            <person name="Abdulkadir J."/>
            <person name="Abebe A."/>
            <person name="Abera B."/>
            <person name="Abreu J."/>
            <person name="Acer S.C."/>
            <person name="Aftuck L."/>
            <person name="Alexander A."/>
            <person name="An P."/>
            <person name="Anderson E."/>
            <person name="Anderson S."/>
            <person name="Arachi H."/>
            <person name="Azer M."/>
            <person name="Bachantsang P."/>
            <person name="Barry A."/>
            <person name="Bayul T."/>
            <person name="Berlin A."/>
            <person name="Bessette D."/>
            <person name="Bloom T."/>
            <person name="Blye J."/>
            <person name="Boguslavskiy L."/>
            <person name="Bonnet C."/>
            <person name="Boukhgalter B."/>
            <person name="Bourzgui I."/>
            <person name="Brown A."/>
            <person name="Cahill P."/>
            <person name="Channer S."/>
            <person name="Cheshatsang Y."/>
            <person name="Chuda L."/>
            <person name="Citroen M."/>
            <person name="Collymore A."/>
            <person name="Cooke P."/>
            <person name="Costello M."/>
            <person name="D'Aco K."/>
            <person name="Daza R."/>
            <person name="De Haan G."/>
            <person name="DeGray S."/>
            <person name="DeMaso C."/>
            <person name="Dhargay N."/>
            <person name="Dooley K."/>
            <person name="Dooley E."/>
            <person name="Doricent M."/>
            <person name="Dorje P."/>
            <person name="Dorjee K."/>
            <person name="Dupes A."/>
            <person name="Elong R."/>
            <person name="Falk J."/>
            <person name="Farina A."/>
            <person name="Faro S."/>
            <person name="Ferguson D."/>
            <person name="Fisher S."/>
            <person name="Foley C.D."/>
            <person name="Franke A."/>
            <person name="Friedrich D."/>
            <person name="Gadbois L."/>
            <person name="Gearin G."/>
            <person name="Gearin C.R."/>
            <person name="Giannoukos G."/>
            <person name="Goode T."/>
            <person name="Graham J."/>
            <person name="Grandbois E."/>
            <person name="Grewal S."/>
            <person name="Gyaltsen K."/>
            <person name="Hafez N."/>
            <person name="Hagos B."/>
            <person name="Hall J."/>
            <person name="Henson C."/>
            <person name="Hollinger A."/>
            <person name="Honan T."/>
            <person name="Huard M.D."/>
            <person name="Hughes L."/>
            <person name="Hurhula B."/>
            <person name="Husby M.E."/>
            <person name="Kamat A."/>
            <person name="Kanga B."/>
            <person name="Kashin S."/>
            <person name="Khazanovich D."/>
            <person name="Kisner P."/>
            <person name="Lance K."/>
            <person name="Lara M."/>
            <person name="Lee W."/>
            <person name="Lennon N."/>
            <person name="Letendre F."/>
            <person name="LeVine R."/>
            <person name="Lipovsky A."/>
            <person name="Liu X."/>
            <person name="Liu J."/>
            <person name="Liu S."/>
            <person name="Lokyitsang T."/>
            <person name="Lokyitsang Y."/>
            <person name="Lubonja R."/>
            <person name="Lui A."/>
            <person name="MacDonald P."/>
            <person name="Magnisalis V."/>
            <person name="Maru K."/>
            <person name="Matthews C."/>
            <person name="McCusker W."/>
            <person name="McDonough S."/>
            <person name="Mehta T."/>
            <person name="Meldrim J."/>
            <person name="Meneus L."/>
            <person name="Mihai O."/>
            <person name="Mihalev A."/>
            <person name="Mihova T."/>
            <person name="Mittelman R."/>
            <person name="Mlenga V."/>
            <person name="Montmayeur A."/>
            <person name="Mulrain L."/>
            <person name="Navidi A."/>
            <person name="Naylor J."/>
            <person name="Negash T."/>
            <person name="Nguyen T."/>
            <person name="Nguyen N."/>
            <person name="Nicol R."/>
            <person name="Norbu C."/>
            <person name="Norbu N."/>
            <person name="Novod N."/>
            <person name="O'Neill B."/>
            <person name="Osman S."/>
            <person name="Markiewicz E."/>
            <person name="Oyono O.L."/>
            <person name="Patti C."/>
            <person name="Phunkhang P."/>
            <person name="Pierre F."/>
            <person name="Priest M."/>
            <person name="Raghuraman S."/>
            <person name="Rege F."/>
            <person name="Reyes R."/>
            <person name="Rise C."/>
            <person name="Rogov P."/>
            <person name="Ross K."/>
            <person name="Ryan E."/>
            <person name="Settipalli S."/>
            <person name="Shea T."/>
            <person name="Sherpa N."/>
            <person name="Shi L."/>
            <person name="Shih D."/>
            <person name="Sparrow T."/>
            <person name="Spaulding J."/>
            <person name="Stalker J."/>
            <person name="Stange-Thomann N."/>
            <person name="Stavropoulos S."/>
            <person name="Stone C."/>
            <person name="Strader C."/>
            <person name="Tesfaye S."/>
            <person name="Thomson T."/>
            <person name="Thoulutsang Y."/>
            <person name="Thoulutsang D."/>
            <person name="Topham K."/>
            <person name="Topping I."/>
            <person name="Tsamla T."/>
            <person name="Vassiliev H."/>
            <person name="Vo A."/>
            <person name="Wangchuk T."/>
            <person name="Wangdi T."/>
            <person name="Weiand M."/>
            <person name="Wilkinson J."/>
            <person name="Wilson A."/>
            <person name="Yadav S."/>
            <person name="Young G."/>
            <person name="Yu Q."/>
            <person name="Zembek L."/>
            <person name="Zhong D."/>
            <person name="Zimmer A."/>
            <person name="Zwirko Z."/>
            <person name="Jaffe D.B."/>
            <person name="Alvarez P."/>
            <person name="Brockman W."/>
            <person name="Butler J."/>
            <person name="Chin C."/>
            <person name="Gnerre S."/>
            <person name="Grabherr M."/>
            <person name="Kleber M."/>
            <person name="Mauceli E."/>
            <person name="MacCallum I."/>
        </authorList>
    </citation>
    <scope>NUCLEOTIDE SEQUENCE [LARGE SCALE GENOMIC DNA]</scope>
    <source>
        <strain evidence="2">Rob3c / Tucson 14021-0248.25</strain>
    </source>
</reference>